<reference evidence="2 3" key="1">
    <citation type="journal article" date="2020" name="Nat. Food">
        <title>A phased Vanilla planifolia genome enables genetic improvement of flavour and production.</title>
        <authorList>
            <person name="Hasing T."/>
            <person name="Tang H."/>
            <person name="Brym M."/>
            <person name="Khazi F."/>
            <person name="Huang T."/>
            <person name="Chambers A.H."/>
        </authorList>
    </citation>
    <scope>NUCLEOTIDE SEQUENCE [LARGE SCALE GENOMIC DNA]</scope>
    <source>
        <tissue evidence="2">Leaf</tissue>
    </source>
</reference>
<evidence type="ECO:0000256" key="1">
    <source>
        <dbReference type="SAM" id="MobiDB-lite"/>
    </source>
</evidence>
<evidence type="ECO:0000313" key="3">
    <source>
        <dbReference type="Proteomes" id="UP000639772"/>
    </source>
</evidence>
<dbReference type="Proteomes" id="UP000639772">
    <property type="component" value="Chromosome 13"/>
</dbReference>
<gene>
    <name evidence="2" type="ORF">HPP92_024610</name>
</gene>
<sequence length="67" mass="7416">MASTRPVERCPPRGPSEDILEVDVRTPPPRRASKGIPECISEKDPLPLAISLHLGRLAFPMKRSDRA</sequence>
<protein>
    <submittedName>
        <fullName evidence="2">Uncharacterized protein</fullName>
    </submittedName>
</protein>
<dbReference type="EMBL" id="JADCNM010000013">
    <property type="protein sequence ID" value="KAG0456822.1"/>
    <property type="molecule type" value="Genomic_DNA"/>
</dbReference>
<accession>A0A835PVI9</accession>
<feature type="compositionally biased region" description="Basic and acidic residues" evidence="1">
    <location>
        <begin position="1"/>
        <end position="11"/>
    </location>
</feature>
<name>A0A835PVI9_VANPL</name>
<comment type="caution">
    <text evidence="2">The sequence shown here is derived from an EMBL/GenBank/DDBJ whole genome shotgun (WGS) entry which is preliminary data.</text>
</comment>
<dbReference type="AlphaFoldDB" id="A0A835PVI9"/>
<feature type="region of interest" description="Disordered" evidence="1">
    <location>
        <begin position="1"/>
        <end position="38"/>
    </location>
</feature>
<evidence type="ECO:0000313" key="2">
    <source>
        <dbReference type="EMBL" id="KAG0456822.1"/>
    </source>
</evidence>
<proteinExistence type="predicted"/>
<organism evidence="2 3">
    <name type="scientific">Vanilla planifolia</name>
    <name type="common">Vanilla</name>
    <dbReference type="NCBI Taxonomy" id="51239"/>
    <lineage>
        <taxon>Eukaryota</taxon>
        <taxon>Viridiplantae</taxon>
        <taxon>Streptophyta</taxon>
        <taxon>Embryophyta</taxon>
        <taxon>Tracheophyta</taxon>
        <taxon>Spermatophyta</taxon>
        <taxon>Magnoliopsida</taxon>
        <taxon>Liliopsida</taxon>
        <taxon>Asparagales</taxon>
        <taxon>Orchidaceae</taxon>
        <taxon>Vanilloideae</taxon>
        <taxon>Vanilleae</taxon>
        <taxon>Vanilla</taxon>
    </lineage>
</organism>